<sequence>MSQASLTSTQFSASSEQSMGDLFTPSKQDKQFKLILSLLLLCYLFFAVLVPMLEQAEIPREVKEQLPPQLAKIILKEKQLPPPPKPIEQPKPEPEELKKEQVKPEPKEAEKEPPKIPVAPSREQAREKAQNAGLAAMKDELFSMREAFEVKPSTTTLDNSQADEVKVERKMIAAAASEQTQSLAKSSVTQTVSSGELSTKSTQQVRLAEEEVLAQAGAVAEKAKLSSTKGQRSEETIRRTLEANKSRMYSLYNRALRKDPMLKGKVMFQITIEPNGSISAVKINSSELNNAKLERQLTLVLRKIKFAAEDVSVMTTIWSIDFLPS</sequence>
<dbReference type="AlphaFoldDB" id="A0A411PCW1"/>
<evidence type="ECO:0000256" key="1">
    <source>
        <dbReference type="SAM" id="MobiDB-lite"/>
    </source>
</evidence>
<name>A0A411PCW1_9GAMM</name>
<dbReference type="EMBL" id="CP036200">
    <property type="protein sequence ID" value="QBF81358.1"/>
    <property type="molecule type" value="Genomic_DNA"/>
</dbReference>
<evidence type="ECO:0000313" key="4">
    <source>
        <dbReference type="Proteomes" id="UP000291106"/>
    </source>
</evidence>
<evidence type="ECO:0000256" key="2">
    <source>
        <dbReference type="SAM" id="Phobius"/>
    </source>
</evidence>
<feature type="compositionally biased region" description="Basic and acidic residues" evidence="1">
    <location>
        <begin position="88"/>
        <end position="114"/>
    </location>
</feature>
<dbReference type="OrthoDB" id="7057177at2"/>
<evidence type="ECO:0000313" key="3">
    <source>
        <dbReference type="EMBL" id="QBF81358.1"/>
    </source>
</evidence>
<protein>
    <submittedName>
        <fullName evidence="3">AgmX/PglI C-terminal domain-containing protein</fullName>
    </submittedName>
</protein>
<dbReference type="KEGG" id="smai:EXU30_00595"/>
<proteinExistence type="predicted"/>
<keyword evidence="2" id="KW-0812">Transmembrane</keyword>
<keyword evidence="4" id="KW-1185">Reference proteome</keyword>
<organism evidence="3 4">
    <name type="scientific">Shewanella maritima</name>
    <dbReference type="NCBI Taxonomy" id="2520507"/>
    <lineage>
        <taxon>Bacteria</taxon>
        <taxon>Pseudomonadati</taxon>
        <taxon>Pseudomonadota</taxon>
        <taxon>Gammaproteobacteria</taxon>
        <taxon>Alteromonadales</taxon>
        <taxon>Shewanellaceae</taxon>
        <taxon>Shewanella</taxon>
    </lineage>
</organism>
<keyword evidence="2" id="KW-1133">Transmembrane helix</keyword>
<dbReference type="RefSeq" id="WP_130597335.1">
    <property type="nucleotide sequence ID" value="NZ_CP036200.1"/>
</dbReference>
<dbReference type="NCBIfam" id="NF033768">
    <property type="entry name" value="myxo_SS_tail"/>
    <property type="match status" value="1"/>
</dbReference>
<keyword evidence="2" id="KW-0472">Membrane</keyword>
<gene>
    <name evidence="3" type="ORF">EXU30_00595</name>
</gene>
<dbReference type="InterPro" id="IPR049806">
    <property type="entry name" value="MasK-like_C"/>
</dbReference>
<accession>A0A411PCW1</accession>
<feature type="transmembrane region" description="Helical" evidence="2">
    <location>
        <begin position="34"/>
        <end position="53"/>
    </location>
</feature>
<feature type="region of interest" description="Disordered" evidence="1">
    <location>
        <begin position="75"/>
        <end position="129"/>
    </location>
</feature>
<reference evidence="3 4" key="1">
    <citation type="submission" date="2019-02" db="EMBL/GenBank/DDBJ databases">
        <title>Shewanella sp. D4-2 isolated from Dokdo Island.</title>
        <authorList>
            <person name="Baek K."/>
        </authorList>
    </citation>
    <scope>NUCLEOTIDE SEQUENCE [LARGE SCALE GENOMIC DNA]</scope>
    <source>
        <strain evidence="3 4">D4-2</strain>
    </source>
</reference>
<dbReference type="Proteomes" id="UP000291106">
    <property type="component" value="Chromosome"/>
</dbReference>